<dbReference type="InterPro" id="IPR043133">
    <property type="entry name" value="GTP-CH-I_C/QueF"/>
</dbReference>
<comment type="similarity">
    <text evidence="5">Belongs to the GTP cyclohydrolase I family. QueF type 1 subfamily.</text>
</comment>
<dbReference type="GO" id="GO:0033739">
    <property type="term" value="F:preQ1 synthase activity"/>
    <property type="evidence" value="ECO:0007669"/>
    <property type="project" value="UniProtKB-UniRule"/>
</dbReference>
<evidence type="ECO:0000256" key="5">
    <source>
        <dbReference type="HAMAP-Rule" id="MF_00818"/>
    </source>
</evidence>
<dbReference type="HAMAP" id="MF_00818">
    <property type="entry name" value="QueF_type1"/>
    <property type="match status" value="1"/>
</dbReference>
<comment type="pathway">
    <text evidence="5">tRNA modification; tRNA-queuosine biosynthesis.</text>
</comment>
<dbReference type="UniPathway" id="UPA00392"/>
<gene>
    <name evidence="5" type="primary">queF</name>
    <name evidence="6" type="ORF">EU91_1626</name>
</gene>
<dbReference type="InterPro" id="IPR050084">
    <property type="entry name" value="NADPH_dep_7-cyano-7-deazaG_red"/>
</dbReference>
<dbReference type="RefSeq" id="WP_032524998.1">
    <property type="nucleotide sequence ID" value="NZ_CP138934.1"/>
</dbReference>
<dbReference type="InterPro" id="IPR029500">
    <property type="entry name" value="QueF"/>
</dbReference>
<dbReference type="GO" id="GO:0008616">
    <property type="term" value="P:tRNA queuosine(34) biosynthetic process"/>
    <property type="evidence" value="ECO:0007669"/>
    <property type="project" value="UniProtKB-UniRule"/>
</dbReference>
<dbReference type="OrthoDB" id="9795077at2"/>
<sequence length="136" mass="15891">MSTAKLDDSTQRPLYGERIIEESKIICFENPNKKRIYEISIQLPEFTCKCPFSGYPDFAKLNIIYQPNLKVYELKSLKLYINNFRDIKISHEEVVNRIMDDLVHAGSPHWIHLNAEFNPRGNVSMQLDIFSGQKKN</sequence>
<name>A0A0A1ZBN3_PROMR</name>
<feature type="active site" description="Proton donor" evidence="5">
    <location>
        <position position="57"/>
    </location>
</feature>
<keyword evidence="2 5" id="KW-0671">Queuosine biosynthesis</keyword>
<dbReference type="Gene3D" id="3.30.1130.10">
    <property type="match status" value="1"/>
</dbReference>
<dbReference type="InterPro" id="IPR016856">
    <property type="entry name" value="QueF_type1"/>
</dbReference>
<evidence type="ECO:0000256" key="3">
    <source>
        <dbReference type="ARBA" id="ARBA00022857"/>
    </source>
</evidence>
<dbReference type="EC" id="1.7.1.13" evidence="5"/>
<comment type="caution">
    <text evidence="6">The sequence shown here is derived from an EMBL/GenBank/DDBJ whole genome shotgun (WGS) entry which is preliminary data.</text>
</comment>
<comment type="catalytic activity">
    <reaction evidence="5">
        <text>7-aminomethyl-7-carbaguanine + 2 NADP(+) = 7-cyano-7-carbaguanine + 2 NADPH + 3 H(+)</text>
        <dbReference type="Rhea" id="RHEA:13409"/>
        <dbReference type="ChEBI" id="CHEBI:15378"/>
        <dbReference type="ChEBI" id="CHEBI:45075"/>
        <dbReference type="ChEBI" id="CHEBI:57783"/>
        <dbReference type="ChEBI" id="CHEBI:58349"/>
        <dbReference type="ChEBI" id="CHEBI:58703"/>
        <dbReference type="EC" id="1.7.1.13"/>
    </reaction>
</comment>
<evidence type="ECO:0000313" key="6">
    <source>
        <dbReference type="EMBL" id="KGF85524.1"/>
    </source>
</evidence>
<reference evidence="7" key="1">
    <citation type="journal article" date="2014" name="Sci. Data">
        <title>Genomes of diverse isolates of the marine cyanobacterium Prochlorococcus.</title>
        <authorList>
            <person name="Biller S."/>
            <person name="Berube P."/>
            <person name="Thompson J."/>
            <person name="Kelly L."/>
            <person name="Roggensack S."/>
            <person name="Awad L."/>
            <person name="Roache-Johnson K."/>
            <person name="Ding H."/>
            <person name="Giovannoni S.J."/>
            <person name="Moore L.R."/>
            <person name="Chisholm S.W."/>
        </authorList>
    </citation>
    <scope>NUCLEOTIDE SEQUENCE [LARGE SCALE GENOMIC DNA]</scope>
    <source>
        <strain evidence="7">GP2</strain>
    </source>
</reference>
<feature type="active site" description="Thioimide intermediate" evidence="5">
    <location>
        <position position="50"/>
    </location>
</feature>
<dbReference type="PANTHER" id="PTHR34354">
    <property type="entry name" value="NADPH-DEPENDENT 7-CYANO-7-DEAZAGUANINE REDUCTASE"/>
    <property type="match status" value="1"/>
</dbReference>
<dbReference type="EMBL" id="JNAH01000008">
    <property type="protein sequence ID" value="KGF85524.1"/>
    <property type="molecule type" value="Genomic_DNA"/>
</dbReference>
<dbReference type="NCBIfam" id="TIGR03139">
    <property type="entry name" value="QueF-II"/>
    <property type="match status" value="1"/>
</dbReference>
<evidence type="ECO:0000313" key="7">
    <source>
        <dbReference type="Proteomes" id="UP000030598"/>
    </source>
</evidence>
<keyword evidence="4 5" id="KW-0560">Oxidoreductase</keyword>
<keyword evidence="1 5" id="KW-0963">Cytoplasm</keyword>
<comment type="subcellular location">
    <subcellularLocation>
        <location evidence="5">Cytoplasm</location>
    </subcellularLocation>
</comment>
<evidence type="ECO:0000256" key="2">
    <source>
        <dbReference type="ARBA" id="ARBA00022785"/>
    </source>
</evidence>
<evidence type="ECO:0000256" key="1">
    <source>
        <dbReference type="ARBA" id="ARBA00022490"/>
    </source>
</evidence>
<dbReference type="Proteomes" id="UP000030598">
    <property type="component" value="Unassembled WGS sequence"/>
</dbReference>
<protein>
    <recommendedName>
        <fullName evidence="5">NADPH-dependent 7-cyano-7-deazaguanine reductase</fullName>
        <ecNumber evidence="5">1.7.1.13</ecNumber>
    </recommendedName>
    <alternativeName>
        <fullName evidence="5">7-cyano-7-carbaguanine reductase</fullName>
    </alternativeName>
    <alternativeName>
        <fullName evidence="5">NADPH-dependent nitrile oxidoreductase</fullName>
    </alternativeName>
    <alternativeName>
        <fullName evidence="5">PreQ(0) reductase</fullName>
    </alternativeName>
</protein>
<keyword evidence="3 5" id="KW-0521">NADP</keyword>
<organism evidence="6 7">
    <name type="scientific">Prochlorococcus marinus str. GP2</name>
    <dbReference type="NCBI Taxonomy" id="59925"/>
    <lineage>
        <taxon>Bacteria</taxon>
        <taxon>Bacillati</taxon>
        <taxon>Cyanobacteriota</taxon>
        <taxon>Cyanophyceae</taxon>
        <taxon>Synechococcales</taxon>
        <taxon>Prochlorococcaceae</taxon>
        <taxon>Prochlorococcus</taxon>
    </lineage>
</organism>
<dbReference type="PIRSF" id="PIRSF027377">
    <property type="entry name" value="Nitrile_oxidored_QueF"/>
    <property type="match status" value="1"/>
</dbReference>
<proteinExistence type="inferred from homology"/>
<dbReference type="eggNOG" id="COG0780">
    <property type="taxonomic scope" value="Bacteria"/>
</dbReference>
<dbReference type="AlphaFoldDB" id="A0A0A1ZBN3"/>
<dbReference type="STRING" id="59925.EU91_1626"/>
<evidence type="ECO:0000256" key="4">
    <source>
        <dbReference type="ARBA" id="ARBA00023002"/>
    </source>
</evidence>
<dbReference type="GO" id="GO:0005737">
    <property type="term" value="C:cytoplasm"/>
    <property type="evidence" value="ECO:0007669"/>
    <property type="project" value="UniProtKB-SubCell"/>
</dbReference>
<feature type="binding site" evidence="5">
    <location>
        <begin position="72"/>
        <end position="74"/>
    </location>
    <ligand>
        <name>substrate</name>
    </ligand>
</feature>
<dbReference type="PANTHER" id="PTHR34354:SF1">
    <property type="entry name" value="NADPH-DEPENDENT 7-CYANO-7-DEAZAGUANINE REDUCTASE"/>
    <property type="match status" value="1"/>
</dbReference>
<dbReference type="SUPFAM" id="SSF55620">
    <property type="entry name" value="Tetrahydrobiopterin biosynthesis enzymes-like"/>
    <property type="match status" value="1"/>
</dbReference>
<accession>A0A0A1ZBN3</accession>
<feature type="binding site" evidence="5">
    <location>
        <begin position="91"/>
        <end position="92"/>
    </location>
    <ligand>
        <name>substrate</name>
    </ligand>
</feature>
<comment type="function">
    <text evidence="5">Catalyzes the NADPH-dependent reduction of 7-cyano-7-deazaguanine (preQ0) to 7-aminomethyl-7-deazaguanine (preQ1).</text>
</comment>
<dbReference type="Pfam" id="PF14489">
    <property type="entry name" value="QueF"/>
    <property type="match status" value="1"/>
</dbReference>